<dbReference type="OrthoDB" id="4045395at2759"/>
<dbReference type="InterPro" id="IPR031818">
    <property type="entry name" value="Hri1"/>
</dbReference>
<evidence type="ECO:0000256" key="3">
    <source>
        <dbReference type="ARBA" id="ARBA00005229"/>
    </source>
</evidence>
<evidence type="ECO:0000313" key="8">
    <source>
        <dbReference type="EMBL" id="KAH6668149.1"/>
    </source>
</evidence>
<keyword evidence="6" id="KW-0539">Nucleus</keyword>
<dbReference type="GO" id="GO:0005737">
    <property type="term" value="C:cytoplasm"/>
    <property type="evidence" value="ECO:0007669"/>
    <property type="project" value="UniProtKB-SubCell"/>
</dbReference>
<reference evidence="8" key="1">
    <citation type="journal article" date="2021" name="Nat. Commun.">
        <title>Genetic determinants of endophytism in the Arabidopsis root mycobiome.</title>
        <authorList>
            <person name="Mesny F."/>
            <person name="Miyauchi S."/>
            <person name="Thiergart T."/>
            <person name="Pickel B."/>
            <person name="Atanasova L."/>
            <person name="Karlsson M."/>
            <person name="Huettel B."/>
            <person name="Barry K.W."/>
            <person name="Haridas S."/>
            <person name="Chen C."/>
            <person name="Bauer D."/>
            <person name="Andreopoulos W."/>
            <person name="Pangilinan J."/>
            <person name="LaButti K."/>
            <person name="Riley R."/>
            <person name="Lipzen A."/>
            <person name="Clum A."/>
            <person name="Drula E."/>
            <person name="Henrissat B."/>
            <person name="Kohler A."/>
            <person name="Grigoriev I.V."/>
            <person name="Martin F.M."/>
            <person name="Hacquard S."/>
        </authorList>
    </citation>
    <scope>NUCLEOTIDE SEQUENCE</scope>
    <source>
        <strain evidence="8">MPI-SDFR-AT-0117</strain>
    </source>
</reference>
<feature type="region of interest" description="Disordered" evidence="7">
    <location>
        <begin position="93"/>
        <end position="112"/>
    </location>
</feature>
<dbReference type="Pfam" id="PF16815">
    <property type="entry name" value="HRI1"/>
    <property type="match status" value="1"/>
</dbReference>
<dbReference type="GO" id="GO:0005634">
    <property type="term" value="C:nucleus"/>
    <property type="evidence" value="ECO:0007669"/>
    <property type="project" value="UniProtKB-SubCell"/>
</dbReference>
<evidence type="ECO:0000256" key="7">
    <source>
        <dbReference type="SAM" id="MobiDB-lite"/>
    </source>
</evidence>
<comment type="caution">
    <text evidence="8">The sequence shown here is derived from an EMBL/GenBank/DDBJ whole genome shotgun (WGS) entry which is preliminary data.</text>
</comment>
<evidence type="ECO:0000313" key="9">
    <source>
        <dbReference type="Proteomes" id="UP000770015"/>
    </source>
</evidence>
<dbReference type="CDD" id="cd11692">
    <property type="entry name" value="HRI1_N_like"/>
    <property type="match status" value="1"/>
</dbReference>
<evidence type="ECO:0000256" key="4">
    <source>
        <dbReference type="ARBA" id="ARBA00017063"/>
    </source>
</evidence>
<evidence type="ECO:0000256" key="2">
    <source>
        <dbReference type="ARBA" id="ARBA00004496"/>
    </source>
</evidence>
<dbReference type="EMBL" id="JAGSXJ010000034">
    <property type="protein sequence ID" value="KAH6668149.1"/>
    <property type="molecule type" value="Genomic_DNA"/>
</dbReference>
<dbReference type="Gene3D" id="2.40.128.320">
    <property type="entry name" value="Protein HRI1, N-terminal domain"/>
    <property type="match status" value="1"/>
</dbReference>
<proteinExistence type="inferred from homology"/>
<accession>A0A9P9A7G0</accession>
<keyword evidence="5" id="KW-0963">Cytoplasm</keyword>
<gene>
    <name evidence="8" type="ORF">F5X68DRAFT_265488</name>
</gene>
<dbReference type="AlphaFoldDB" id="A0A9P9A7G0"/>
<dbReference type="InterPro" id="IPR038744">
    <property type="entry name" value="Hri1_N"/>
</dbReference>
<comment type="similarity">
    <text evidence="3">Belongs to the HRI1 family.</text>
</comment>
<sequence length="156" mass="17106">MASISIRESIRWLPEEASEPTSTFVLTSSGKRFVDLRVLQAGAAASGEDVVPLERLDWAIAGSSSSVPTPDRGPNTTHSQWRHWVDSRTLDVENATDEGFMSPLGGDRTLEEGRMANPETGVETDYEEVWIDEDPRGVPGDEGKQIVVHVTGEVRE</sequence>
<organism evidence="8 9">
    <name type="scientific">Plectosphaerella plurivora</name>
    <dbReference type="NCBI Taxonomy" id="936078"/>
    <lineage>
        <taxon>Eukaryota</taxon>
        <taxon>Fungi</taxon>
        <taxon>Dikarya</taxon>
        <taxon>Ascomycota</taxon>
        <taxon>Pezizomycotina</taxon>
        <taxon>Sordariomycetes</taxon>
        <taxon>Hypocreomycetidae</taxon>
        <taxon>Glomerellales</taxon>
        <taxon>Plectosphaerellaceae</taxon>
        <taxon>Plectosphaerella</taxon>
    </lineage>
</organism>
<evidence type="ECO:0000256" key="1">
    <source>
        <dbReference type="ARBA" id="ARBA00004123"/>
    </source>
</evidence>
<protein>
    <recommendedName>
        <fullName evidence="4">Protein HRI1</fullName>
    </recommendedName>
</protein>
<keyword evidence="9" id="KW-1185">Reference proteome</keyword>
<evidence type="ECO:0000256" key="6">
    <source>
        <dbReference type="ARBA" id="ARBA00023242"/>
    </source>
</evidence>
<comment type="subcellular location">
    <subcellularLocation>
        <location evidence="2">Cytoplasm</location>
    </subcellularLocation>
    <subcellularLocation>
        <location evidence="1">Nucleus</location>
    </subcellularLocation>
</comment>
<evidence type="ECO:0000256" key="5">
    <source>
        <dbReference type="ARBA" id="ARBA00022490"/>
    </source>
</evidence>
<dbReference type="InterPro" id="IPR043047">
    <property type="entry name" value="Hri1_N_sf"/>
</dbReference>
<dbReference type="Proteomes" id="UP000770015">
    <property type="component" value="Unassembled WGS sequence"/>
</dbReference>
<name>A0A9P9A7G0_9PEZI</name>